<feature type="compositionally biased region" description="Basic and acidic residues" evidence="1">
    <location>
        <begin position="1"/>
        <end position="18"/>
    </location>
</feature>
<proteinExistence type="predicted"/>
<dbReference type="KEGG" id="bgx:ESN35_05880"/>
<evidence type="ECO:0000256" key="2">
    <source>
        <dbReference type="SAM" id="Phobius"/>
    </source>
</evidence>
<dbReference type="EMBL" id="CP035464">
    <property type="protein sequence ID" value="QAY32983.1"/>
    <property type="molecule type" value="Genomic_DNA"/>
</dbReference>
<sequence length="89" mass="9786">MIANDGEREGRRVRDGHGRASGRGARHARPQDRLRHLGQALACLVAFILLFAVTAGVLWLIAEVLPVWAAVLLTVCLLLAYCWFATDGY</sequence>
<evidence type="ECO:0000313" key="3">
    <source>
        <dbReference type="EMBL" id="QAY32983.1"/>
    </source>
</evidence>
<dbReference type="AlphaFoldDB" id="A0A4P6DSS0"/>
<dbReference type="RefSeq" id="WP_129237406.1">
    <property type="nucleotide sequence ID" value="NZ_CP035464.1"/>
</dbReference>
<accession>A0A4P6DSS0</accession>
<evidence type="ECO:0000313" key="4">
    <source>
        <dbReference type="Proteomes" id="UP000293589"/>
    </source>
</evidence>
<name>A0A4P6DSS0_9BIFI</name>
<keyword evidence="2" id="KW-0812">Transmembrane</keyword>
<protein>
    <submittedName>
        <fullName evidence="3">Uncharacterized protein</fullName>
    </submittedName>
</protein>
<dbReference type="Proteomes" id="UP000293589">
    <property type="component" value="Chromosome"/>
</dbReference>
<feature type="transmembrane region" description="Helical" evidence="2">
    <location>
        <begin position="40"/>
        <end position="61"/>
    </location>
</feature>
<keyword evidence="2" id="KW-1133">Transmembrane helix</keyword>
<reference evidence="3 4" key="1">
    <citation type="submission" date="2019-01" db="EMBL/GenBank/DDBJ databases">
        <title>Complete genome sequence of Bifidobacterium gallinarum CACC 514.</title>
        <authorList>
            <person name="Jung M."/>
        </authorList>
    </citation>
    <scope>NUCLEOTIDE SEQUENCE [LARGE SCALE GENOMIC DNA]</scope>
    <source>
        <strain evidence="3 4">CACC 514</strain>
    </source>
</reference>
<organism evidence="3 4">
    <name type="scientific">Bifidobacterium pullorum subsp. gallinarum</name>
    <dbReference type="NCBI Taxonomy" id="78344"/>
    <lineage>
        <taxon>Bacteria</taxon>
        <taxon>Bacillati</taxon>
        <taxon>Actinomycetota</taxon>
        <taxon>Actinomycetes</taxon>
        <taxon>Bifidobacteriales</taxon>
        <taxon>Bifidobacteriaceae</taxon>
        <taxon>Bifidobacterium</taxon>
    </lineage>
</organism>
<feature type="region of interest" description="Disordered" evidence="1">
    <location>
        <begin position="1"/>
        <end position="31"/>
    </location>
</feature>
<evidence type="ECO:0000256" key="1">
    <source>
        <dbReference type="SAM" id="MobiDB-lite"/>
    </source>
</evidence>
<keyword evidence="2" id="KW-0472">Membrane</keyword>
<feature type="transmembrane region" description="Helical" evidence="2">
    <location>
        <begin position="67"/>
        <end position="86"/>
    </location>
</feature>
<gene>
    <name evidence="3" type="ORF">ESN35_05880</name>
</gene>